<dbReference type="RefSeq" id="XP_009524831.1">
    <property type="nucleotide sequence ID" value="XM_009526536.1"/>
</dbReference>
<accession>G4ZC13</accession>
<dbReference type="PANTHER" id="PTHR33050:SF7">
    <property type="entry name" value="RIBONUCLEASE H"/>
    <property type="match status" value="1"/>
</dbReference>
<dbReference type="PANTHER" id="PTHR33050">
    <property type="entry name" value="REVERSE TRANSCRIPTASE DOMAIN-CONTAINING PROTEIN"/>
    <property type="match status" value="1"/>
</dbReference>
<keyword evidence="3" id="KW-1185">Reference proteome</keyword>
<feature type="region of interest" description="Disordered" evidence="1">
    <location>
        <begin position="1288"/>
        <end position="1320"/>
    </location>
</feature>
<proteinExistence type="predicted"/>
<feature type="region of interest" description="Disordered" evidence="1">
    <location>
        <begin position="103"/>
        <end position="157"/>
    </location>
</feature>
<sequence length="1377" mass="147501">MTTPAPSADQRAAPSSTSTTPASPSVLAPASASPAAMSPATEARSALTPLLPAEGTPSSAPGQPVAAPAGAPVDVIVVDDNGATEHLRAKKAARVLCAASLNGKRVGPSGDAEARPPKRKAVSSQSSTAHAVDAPAAALSAAGGSSSSTPSGTTSAPPVVAPACALPAPGVGTPTLLVPPTLSGADPGAESAAHQMGGPRDDNSSDQALPTPRPSESTPSRPLPRQAASAFNLDEFARSYEPADFAGEPSSCTERLSLANKVDQLFELLTDLRRELQALPVPAQRSEPAEVVCGFPVSAAVITGGVTASASAVSWTLPPAGCTTDLPPPAVSELRCASFQLPRTRSGRWMSPMSFVLHLRELDCARFDAPPAGSTNANFSADFGAGATLPATNARCPTYEDLLAAIGGLISFGDAIWYDHARHLLSRFIGRALAHLLVDSPHWWRSFCDAAALNGLALRMATTAAPAPSGPSVAPPRQLSGQHRRGPAARTPIMPEHIRRLIPRDRDGREPCPRFLAGGMCYGGCPDRCAHQQRTHCWDGRLPRELQDFIDRHYGDTLTESPTETAACTYVHGFAKALYGPCAPQEPPHGVLDAREDPGGGVSPPALPHRDRSRYRKLYGQPPTSSLPLTAGQATSTRADAPGHPHVVRSPGDPSTTTAAAPARTCGCRARDHSFRRHHAPREAALRRLIADSAARAKLWDAVRLRNINAALGRVGLKLPTATPATRYGSPSLNKALQRVLSEFVRRTRISLPQFIELMRGQTSDDYRPNKAILPDVFRAACADYPHLDALMSIAEQGNIRKEQDLWRCYVLDLDILQIWSEIHISPFGVVDKGDADPRTTGRVIHDLSFPEGSSVNDVTDTSGLCTPQFKPCEAIAVEILDQQEQHPDAEIQLQAGDVASAFRNVCTHSRRVQMFGGRLEPDNALVIDASAAFGWSGWPASYGVVAGAIAHIHGNAFNRFRDSGPFNYYWVDDHINVAAAIGTNCMEVERSLRSSMVIVLGHDAVSEDKFTLWSPRQQVLGLVFDSAAGTVAMPADKILNAQACVRTVLFVDSLSRSDYRNLLGRLRHVATCARSAQTFLQRLCLHERHLRRWHKVPVSAAMKDDLLWWLHILESPALNGVPLSHFRAYPVPAMVVKMDASDSGLCVLVRAARTVLRYSFSAHERSLIEATKSNPSIAFDINYRELLSCAFAVHAWEQNGFAQSTRTSPSTLARVWELEYGLRFSAAHVAGVDNRIADAGSRYDSSSTLAALFDDLTRDWQQVTPLADVSSLEAIWPIISARTRSRQQHSASIAAHSEHGTRGRPNVGSNPLYSGTPGPPSSNKLPISSFMASNSATAPGAPFAALLYRRHFMAFGISFKQRHSISHAAIPKSAWS</sequence>
<protein>
    <submittedName>
        <fullName evidence="2">Uncharacterized protein</fullName>
    </submittedName>
</protein>
<dbReference type="GeneID" id="20646029"/>
<feature type="compositionally biased region" description="Low complexity" evidence="1">
    <location>
        <begin position="12"/>
        <end position="43"/>
    </location>
</feature>
<feature type="region of interest" description="Disordered" evidence="1">
    <location>
        <begin position="588"/>
        <end position="663"/>
    </location>
</feature>
<dbReference type="InterPro" id="IPR052055">
    <property type="entry name" value="Hepadnavirus_pol/RT"/>
</dbReference>
<evidence type="ECO:0000313" key="3">
    <source>
        <dbReference type="Proteomes" id="UP000002640"/>
    </source>
</evidence>
<evidence type="ECO:0000256" key="1">
    <source>
        <dbReference type="SAM" id="MobiDB-lite"/>
    </source>
</evidence>
<reference evidence="2 3" key="1">
    <citation type="journal article" date="2006" name="Science">
        <title>Phytophthora genome sequences uncover evolutionary origins and mechanisms of pathogenesis.</title>
        <authorList>
            <person name="Tyler B.M."/>
            <person name="Tripathy S."/>
            <person name="Zhang X."/>
            <person name="Dehal P."/>
            <person name="Jiang R.H."/>
            <person name="Aerts A."/>
            <person name="Arredondo F.D."/>
            <person name="Baxter L."/>
            <person name="Bensasson D."/>
            <person name="Beynon J.L."/>
            <person name="Chapman J."/>
            <person name="Damasceno C.M."/>
            <person name="Dorrance A.E."/>
            <person name="Dou D."/>
            <person name="Dickerman A.W."/>
            <person name="Dubchak I.L."/>
            <person name="Garbelotto M."/>
            <person name="Gijzen M."/>
            <person name="Gordon S.G."/>
            <person name="Govers F."/>
            <person name="Grunwald N.J."/>
            <person name="Huang W."/>
            <person name="Ivors K.L."/>
            <person name="Jones R.W."/>
            <person name="Kamoun S."/>
            <person name="Krampis K."/>
            <person name="Lamour K.H."/>
            <person name="Lee M.K."/>
            <person name="McDonald W.H."/>
            <person name="Medina M."/>
            <person name="Meijer H.J."/>
            <person name="Nordberg E.K."/>
            <person name="Maclean D.J."/>
            <person name="Ospina-Giraldo M.D."/>
            <person name="Morris P.F."/>
            <person name="Phuntumart V."/>
            <person name="Putnam N.H."/>
            <person name="Rash S."/>
            <person name="Rose J.K."/>
            <person name="Sakihama Y."/>
            <person name="Salamov A.A."/>
            <person name="Savidor A."/>
            <person name="Scheuring C.F."/>
            <person name="Smith B.M."/>
            <person name="Sobral B.W."/>
            <person name="Terry A."/>
            <person name="Torto-Alalibo T.A."/>
            <person name="Win J."/>
            <person name="Xu Z."/>
            <person name="Zhang H."/>
            <person name="Grigoriev I.V."/>
            <person name="Rokhsar D.S."/>
            <person name="Boore J.L."/>
        </authorList>
    </citation>
    <scope>NUCLEOTIDE SEQUENCE [LARGE SCALE GENOMIC DNA]</scope>
    <source>
        <strain evidence="2 3">P6497</strain>
    </source>
</reference>
<feature type="compositionally biased region" description="Low complexity" evidence="1">
    <location>
        <begin position="126"/>
        <end position="157"/>
    </location>
</feature>
<feature type="region of interest" description="Disordered" evidence="1">
    <location>
        <begin position="1"/>
        <end position="68"/>
    </location>
</feature>
<feature type="region of interest" description="Disordered" evidence="1">
    <location>
        <begin position="464"/>
        <end position="489"/>
    </location>
</feature>
<dbReference type="KEGG" id="psoj:PHYSODRAFT_329971"/>
<gene>
    <name evidence="2" type="ORF">PHYSODRAFT_329971</name>
</gene>
<feature type="compositionally biased region" description="Low complexity" evidence="1">
    <location>
        <begin position="464"/>
        <end position="476"/>
    </location>
</feature>
<feature type="compositionally biased region" description="Low complexity" evidence="1">
    <location>
        <begin position="57"/>
        <end position="68"/>
    </location>
</feature>
<evidence type="ECO:0000313" key="2">
    <source>
        <dbReference type="EMBL" id="EGZ22114.1"/>
    </source>
</evidence>
<organism evidence="2 3">
    <name type="scientific">Phytophthora sojae (strain P6497)</name>
    <name type="common">Soybean stem and root rot agent</name>
    <name type="synonym">Phytophthora megasperma f. sp. glycines</name>
    <dbReference type="NCBI Taxonomy" id="1094619"/>
    <lineage>
        <taxon>Eukaryota</taxon>
        <taxon>Sar</taxon>
        <taxon>Stramenopiles</taxon>
        <taxon>Oomycota</taxon>
        <taxon>Peronosporomycetes</taxon>
        <taxon>Peronosporales</taxon>
        <taxon>Peronosporaceae</taxon>
        <taxon>Phytophthora</taxon>
    </lineage>
</organism>
<feature type="region of interest" description="Disordered" evidence="1">
    <location>
        <begin position="175"/>
        <end position="225"/>
    </location>
</feature>
<dbReference type="EMBL" id="JH159153">
    <property type="protein sequence ID" value="EGZ22114.1"/>
    <property type="molecule type" value="Genomic_DNA"/>
</dbReference>
<feature type="compositionally biased region" description="Polar residues" evidence="1">
    <location>
        <begin position="622"/>
        <end position="638"/>
    </location>
</feature>
<dbReference type="Proteomes" id="UP000002640">
    <property type="component" value="Unassembled WGS sequence"/>
</dbReference>
<feature type="compositionally biased region" description="Low complexity" evidence="1">
    <location>
        <begin position="214"/>
        <end position="225"/>
    </location>
</feature>
<dbReference type="InParanoid" id="G4ZC13"/>
<name>G4ZC13_PHYSP</name>